<feature type="chain" id="PRO_5047371567" description="Sporulation protein" evidence="1">
    <location>
        <begin position="33"/>
        <end position="138"/>
    </location>
</feature>
<dbReference type="PROSITE" id="PS51257">
    <property type="entry name" value="PROKAR_LIPOPROTEIN"/>
    <property type="match status" value="1"/>
</dbReference>
<protein>
    <recommendedName>
        <fullName evidence="4">Sporulation protein</fullName>
    </recommendedName>
</protein>
<comment type="caution">
    <text evidence="2">The sequence shown here is derived from an EMBL/GenBank/DDBJ whole genome shotgun (WGS) entry which is preliminary data.</text>
</comment>
<keyword evidence="3" id="KW-1185">Reference proteome</keyword>
<dbReference type="RefSeq" id="WP_219875141.1">
    <property type="nucleotide sequence ID" value="NZ_JAHZIJ010000031.1"/>
</dbReference>
<proteinExistence type="predicted"/>
<evidence type="ECO:0000313" key="3">
    <source>
        <dbReference type="Proteomes" id="UP000812277"/>
    </source>
</evidence>
<reference evidence="2 3" key="1">
    <citation type="submission" date="2021-07" db="EMBL/GenBank/DDBJ databases">
        <title>Paenibacillus radiodurans sp. nov., isolated from the southeastern edge of Tengger Desert.</title>
        <authorList>
            <person name="Zhang G."/>
        </authorList>
    </citation>
    <scope>NUCLEOTIDE SEQUENCE [LARGE SCALE GENOMIC DNA]</scope>
    <source>
        <strain evidence="2 3">DT7-4</strain>
    </source>
</reference>
<dbReference type="Proteomes" id="UP000812277">
    <property type="component" value="Unassembled WGS sequence"/>
</dbReference>
<feature type="signal peptide" evidence="1">
    <location>
        <begin position="1"/>
        <end position="32"/>
    </location>
</feature>
<dbReference type="EMBL" id="JAHZIJ010000031">
    <property type="protein sequence ID" value="MBW7477758.1"/>
    <property type="molecule type" value="Genomic_DNA"/>
</dbReference>
<evidence type="ECO:0000313" key="2">
    <source>
        <dbReference type="EMBL" id="MBW7477758.1"/>
    </source>
</evidence>
<evidence type="ECO:0000256" key="1">
    <source>
        <dbReference type="SAM" id="SignalP"/>
    </source>
</evidence>
<organism evidence="2 3">
    <name type="scientific">Paenibacillus oenotherae</name>
    <dbReference type="NCBI Taxonomy" id="1435645"/>
    <lineage>
        <taxon>Bacteria</taxon>
        <taxon>Bacillati</taxon>
        <taxon>Bacillota</taxon>
        <taxon>Bacilli</taxon>
        <taxon>Bacillales</taxon>
        <taxon>Paenibacillaceae</taxon>
        <taxon>Paenibacillus</taxon>
    </lineage>
</organism>
<evidence type="ECO:0008006" key="4">
    <source>
        <dbReference type="Google" id="ProtNLM"/>
    </source>
</evidence>
<gene>
    <name evidence="2" type="ORF">K0T92_23900</name>
</gene>
<keyword evidence="1" id="KW-0732">Signal</keyword>
<accession>A0ABS7DF19</accession>
<name>A0ABS7DF19_9BACL</name>
<sequence length="138" mass="15312">MKILHRTGSRSRMMLACVALLLAAIMLLTACGDNNGSNNVKTKSYGNDGYLGLSNSNPHLPNRNGSYLNYREDGDFAEKKLKEIGGIARMNITFQGPNLYVTLRPESGVNEAQLRLKAISVLRSNMPRYIIHVNTSRQ</sequence>